<dbReference type="PROSITE" id="PS00041">
    <property type="entry name" value="HTH_ARAC_FAMILY_1"/>
    <property type="match status" value="1"/>
</dbReference>
<reference evidence="7" key="1">
    <citation type="submission" date="2017-09" db="EMBL/GenBank/DDBJ databases">
        <authorList>
            <person name="Varghese N."/>
            <person name="Submissions S."/>
        </authorList>
    </citation>
    <scope>NUCLEOTIDE SEQUENCE [LARGE SCALE GENOMIC DNA]</scope>
    <source>
        <strain evidence="7">CGMCC 1.12461</strain>
    </source>
</reference>
<dbReference type="GO" id="GO:0003700">
    <property type="term" value="F:DNA-binding transcription factor activity"/>
    <property type="evidence" value="ECO:0007669"/>
    <property type="project" value="InterPro"/>
</dbReference>
<dbReference type="PANTHER" id="PTHR43280">
    <property type="entry name" value="ARAC-FAMILY TRANSCRIPTIONAL REGULATOR"/>
    <property type="match status" value="1"/>
</dbReference>
<protein>
    <submittedName>
        <fullName evidence="6">Transcriptional regulator, AraC family</fullName>
    </submittedName>
</protein>
<dbReference type="Proteomes" id="UP000219353">
    <property type="component" value="Unassembled WGS sequence"/>
</dbReference>
<organism evidence="6 7">
    <name type="scientific">Arsukibacterium tuosuense</name>
    <dbReference type="NCBI Taxonomy" id="1323745"/>
    <lineage>
        <taxon>Bacteria</taxon>
        <taxon>Pseudomonadati</taxon>
        <taxon>Pseudomonadota</taxon>
        <taxon>Gammaproteobacteria</taxon>
        <taxon>Chromatiales</taxon>
        <taxon>Chromatiaceae</taxon>
        <taxon>Arsukibacterium</taxon>
    </lineage>
</organism>
<dbReference type="PROSITE" id="PS01124">
    <property type="entry name" value="HTH_ARAC_FAMILY_2"/>
    <property type="match status" value="1"/>
</dbReference>
<dbReference type="Pfam" id="PF12833">
    <property type="entry name" value="HTH_18"/>
    <property type="match status" value="1"/>
</dbReference>
<keyword evidence="2" id="KW-0238">DNA-binding</keyword>
<dbReference type="InterPro" id="IPR009057">
    <property type="entry name" value="Homeodomain-like_sf"/>
</dbReference>
<feature type="transmembrane region" description="Helical" evidence="4">
    <location>
        <begin position="219"/>
        <end position="237"/>
    </location>
</feature>
<keyword evidence="7" id="KW-1185">Reference proteome</keyword>
<feature type="transmembrane region" description="Helical" evidence="4">
    <location>
        <begin position="138"/>
        <end position="162"/>
    </location>
</feature>
<name>A0A285IVZ8_9GAMM</name>
<dbReference type="PANTHER" id="PTHR43280:SF2">
    <property type="entry name" value="HTH-TYPE TRANSCRIPTIONAL REGULATOR EXSA"/>
    <property type="match status" value="1"/>
</dbReference>
<dbReference type="InterPro" id="IPR018062">
    <property type="entry name" value="HTH_AraC-typ_CS"/>
</dbReference>
<evidence type="ECO:0000256" key="4">
    <source>
        <dbReference type="SAM" id="Phobius"/>
    </source>
</evidence>
<dbReference type="Gene3D" id="1.10.10.60">
    <property type="entry name" value="Homeodomain-like"/>
    <property type="match status" value="1"/>
</dbReference>
<evidence type="ECO:0000313" key="7">
    <source>
        <dbReference type="Proteomes" id="UP000219353"/>
    </source>
</evidence>
<dbReference type="InterPro" id="IPR020449">
    <property type="entry name" value="Tscrpt_reg_AraC-type_HTH"/>
</dbReference>
<feature type="transmembrane region" description="Helical" evidence="4">
    <location>
        <begin position="61"/>
        <end position="80"/>
    </location>
</feature>
<keyword evidence="3" id="KW-0804">Transcription</keyword>
<feature type="domain" description="HTH araC/xylS-type" evidence="5">
    <location>
        <begin position="273"/>
        <end position="378"/>
    </location>
</feature>
<evidence type="ECO:0000313" key="6">
    <source>
        <dbReference type="EMBL" id="SNY51276.1"/>
    </source>
</evidence>
<feature type="transmembrane region" description="Helical" evidence="4">
    <location>
        <begin position="6"/>
        <end position="26"/>
    </location>
</feature>
<feature type="transmembrane region" description="Helical" evidence="4">
    <location>
        <begin position="183"/>
        <end position="207"/>
    </location>
</feature>
<evidence type="ECO:0000256" key="1">
    <source>
        <dbReference type="ARBA" id="ARBA00023015"/>
    </source>
</evidence>
<gene>
    <name evidence="6" type="ORF">SAMN06297280_1804</name>
</gene>
<dbReference type="OrthoDB" id="345413at2"/>
<dbReference type="SMART" id="SM00342">
    <property type="entry name" value="HTH_ARAC"/>
    <property type="match status" value="1"/>
</dbReference>
<keyword evidence="4" id="KW-0472">Membrane</keyword>
<feature type="transmembrane region" description="Helical" evidence="4">
    <location>
        <begin position="100"/>
        <end position="118"/>
    </location>
</feature>
<dbReference type="EMBL" id="OBEB01000003">
    <property type="protein sequence ID" value="SNY51276.1"/>
    <property type="molecule type" value="Genomic_DNA"/>
</dbReference>
<feature type="transmembrane region" description="Helical" evidence="4">
    <location>
        <begin position="35"/>
        <end position="55"/>
    </location>
</feature>
<proteinExistence type="predicted"/>
<keyword evidence="4" id="KW-0812">Transmembrane</keyword>
<accession>A0A285IVZ8</accession>
<dbReference type="GO" id="GO:0043565">
    <property type="term" value="F:sequence-specific DNA binding"/>
    <property type="evidence" value="ECO:0007669"/>
    <property type="project" value="InterPro"/>
</dbReference>
<evidence type="ECO:0000256" key="3">
    <source>
        <dbReference type="ARBA" id="ARBA00023163"/>
    </source>
</evidence>
<evidence type="ECO:0000259" key="5">
    <source>
        <dbReference type="PROSITE" id="PS01124"/>
    </source>
</evidence>
<evidence type="ECO:0000256" key="2">
    <source>
        <dbReference type="ARBA" id="ARBA00023125"/>
    </source>
</evidence>
<keyword evidence="4" id="KW-1133">Transmembrane helix</keyword>
<keyword evidence="1" id="KW-0805">Transcription regulation</keyword>
<sequence>MFNNAMLDIFFSSTAFAIASFSLFLVPTSQSKSPLVFVLVCLLFFSLGPIVFKIMPALIQLYVSLIPAVFFLFLPSLWFYHEATISPTPWEWQKSMLTHFTPLPFMLLLGMALFFLPDQDFTQMFFSSKGVSTLWLEALSILFFIVVLGWGILSCYYVASIMNRTIKYRTRIRAMYADETGRSLHWLGLTLVLIIFTWLYALVVLTIDDKLQGFGVSDTGVLILLTAIVWLIALNGVKQRPGFEDTHLQSAASSDEINKKSYERSALNDDDLQRISIKLTAALSSDKVHLSPELNLLTLSKHVREPSQYVSQTLSQNLNTTFFDFINKARIDEAKQILIKTNDTVFDIAYATGFNSRSSFYKAFRQYTNQTPNEFRKAISKP</sequence>
<dbReference type="InterPro" id="IPR018060">
    <property type="entry name" value="HTH_AraC"/>
</dbReference>
<dbReference type="AlphaFoldDB" id="A0A285IVZ8"/>
<dbReference type="PRINTS" id="PR00032">
    <property type="entry name" value="HTHARAC"/>
</dbReference>
<dbReference type="SUPFAM" id="SSF46689">
    <property type="entry name" value="Homeodomain-like"/>
    <property type="match status" value="1"/>
</dbReference>